<dbReference type="RefSeq" id="WP_344582702.1">
    <property type="nucleotide sequence ID" value="NZ_BAAARK010000032.1"/>
</dbReference>
<dbReference type="InterPro" id="IPR036259">
    <property type="entry name" value="MFS_trans_sf"/>
</dbReference>
<dbReference type="SUPFAM" id="SSF103473">
    <property type="entry name" value="MFS general substrate transporter"/>
    <property type="match status" value="1"/>
</dbReference>
<protein>
    <recommendedName>
        <fullName evidence="5">Integral membrane protein</fullName>
    </recommendedName>
</protein>
<feature type="transmembrane region" description="Helical" evidence="2">
    <location>
        <begin position="88"/>
        <end position="107"/>
    </location>
</feature>
<accession>A0ABP6F5R2</accession>
<keyword evidence="2" id="KW-0812">Transmembrane</keyword>
<reference evidence="4" key="1">
    <citation type="journal article" date="2019" name="Int. J. Syst. Evol. Microbiol.">
        <title>The Global Catalogue of Microorganisms (GCM) 10K type strain sequencing project: providing services to taxonomists for standard genome sequencing and annotation.</title>
        <authorList>
            <consortium name="The Broad Institute Genomics Platform"/>
            <consortium name="The Broad Institute Genome Sequencing Center for Infectious Disease"/>
            <person name="Wu L."/>
            <person name="Ma J."/>
        </authorList>
    </citation>
    <scope>NUCLEOTIDE SEQUENCE [LARGE SCALE GENOMIC DNA]</scope>
    <source>
        <strain evidence="4">JCM 16374</strain>
    </source>
</reference>
<dbReference type="EMBL" id="BAAARK010000032">
    <property type="protein sequence ID" value="GAA2683615.1"/>
    <property type="molecule type" value="Genomic_DNA"/>
</dbReference>
<name>A0ABP6F5R2_9ACTN</name>
<feature type="transmembrane region" description="Helical" evidence="2">
    <location>
        <begin position="143"/>
        <end position="165"/>
    </location>
</feature>
<keyword evidence="2" id="KW-0472">Membrane</keyword>
<feature type="compositionally biased region" description="Basic and acidic residues" evidence="1">
    <location>
        <begin position="173"/>
        <end position="184"/>
    </location>
</feature>
<keyword evidence="4" id="KW-1185">Reference proteome</keyword>
<feature type="transmembrane region" description="Helical" evidence="2">
    <location>
        <begin position="119"/>
        <end position="137"/>
    </location>
</feature>
<organism evidence="3 4">
    <name type="scientific">Streptomyces lunalinharesii</name>
    <dbReference type="NCBI Taxonomy" id="333384"/>
    <lineage>
        <taxon>Bacteria</taxon>
        <taxon>Bacillati</taxon>
        <taxon>Actinomycetota</taxon>
        <taxon>Actinomycetes</taxon>
        <taxon>Kitasatosporales</taxon>
        <taxon>Streptomycetaceae</taxon>
        <taxon>Streptomyces</taxon>
    </lineage>
</organism>
<keyword evidence="2" id="KW-1133">Transmembrane helix</keyword>
<sequence>MDQHAHGDQPARRGEPSGARAARSHGTVEPEHGASASGPAEHAAPRRSVADTIRRAPLTVTLPIIAALCFGCYTIWMDHTNGAKGGQAALLGLIAAVVTGILGVTLAHFQSSMLTESRALAYGALFGASMGWLYSLGGSRPSVLASVAWGIGMFFAMFLVSLYVFRTHRKREPHGLHRPHEPHAAGRHRLHAAH</sequence>
<evidence type="ECO:0008006" key="5">
    <source>
        <dbReference type="Google" id="ProtNLM"/>
    </source>
</evidence>
<proteinExistence type="predicted"/>
<evidence type="ECO:0000256" key="2">
    <source>
        <dbReference type="SAM" id="Phobius"/>
    </source>
</evidence>
<feature type="transmembrane region" description="Helical" evidence="2">
    <location>
        <begin position="56"/>
        <end position="76"/>
    </location>
</feature>
<feature type="compositionally biased region" description="Basic and acidic residues" evidence="1">
    <location>
        <begin position="1"/>
        <end position="15"/>
    </location>
</feature>
<feature type="region of interest" description="Disordered" evidence="1">
    <location>
        <begin position="1"/>
        <end position="48"/>
    </location>
</feature>
<feature type="compositionally biased region" description="Basic residues" evidence="1">
    <location>
        <begin position="185"/>
        <end position="194"/>
    </location>
</feature>
<evidence type="ECO:0000313" key="4">
    <source>
        <dbReference type="Proteomes" id="UP001500994"/>
    </source>
</evidence>
<comment type="caution">
    <text evidence="3">The sequence shown here is derived from an EMBL/GenBank/DDBJ whole genome shotgun (WGS) entry which is preliminary data.</text>
</comment>
<dbReference type="Proteomes" id="UP001500994">
    <property type="component" value="Unassembled WGS sequence"/>
</dbReference>
<evidence type="ECO:0000256" key="1">
    <source>
        <dbReference type="SAM" id="MobiDB-lite"/>
    </source>
</evidence>
<evidence type="ECO:0000313" key="3">
    <source>
        <dbReference type="EMBL" id="GAA2683615.1"/>
    </source>
</evidence>
<feature type="region of interest" description="Disordered" evidence="1">
    <location>
        <begin position="173"/>
        <end position="194"/>
    </location>
</feature>
<gene>
    <name evidence="3" type="ORF">GCM10009864_65710</name>
</gene>